<sequence>MKAIRILIAFIVPFFIYQKGMAQTVNWIELKDTKHIMTAGIGWDYSVSYYLGYAYQLNTKVPIMLTTNFSIPSGERLLDDYKTKIGGQILLLNKSNLKGSIAFNGIYRRYENPLAKLQNFGSELKGTFGYYKPKWFVAGEVGFDIAIVTHFNHSETFKETIFADVRDGWYEPFTGGNFQYGIQIGYSFNQSDITFNIGMVTTQDFKTSPLIPYYLMLGYNLRLN</sequence>
<reference evidence="1" key="2">
    <citation type="submission" date="2020-09" db="EMBL/GenBank/DDBJ databases">
        <authorList>
            <person name="Sun Q."/>
            <person name="Kim S."/>
        </authorList>
    </citation>
    <scope>NUCLEOTIDE SEQUENCE</scope>
    <source>
        <strain evidence="1">KCTC 12368</strain>
    </source>
</reference>
<comment type="caution">
    <text evidence="1">The sequence shown here is derived from an EMBL/GenBank/DDBJ whole genome shotgun (WGS) entry which is preliminary data.</text>
</comment>
<proteinExistence type="predicted"/>
<keyword evidence="2" id="KW-1185">Reference proteome</keyword>
<protein>
    <submittedName>
        <fullName evidence="1">Uncharacterized protein</fullName>
    </submittedName>
</protein>
<accession>A0A918Q4D0</accession>
<organism evidence="1 2">
    <name type="scientific">Echinicola pacifica</name>
    <dbReference type="NCBI Taxonomy" id="346377"/>
    <lineage>
        <taxon>Bacteria</taxon>
        <taxon>Pseudomonadati</taxon>
        <taxon>Bacteroidota</taxon>
        <taxon>Cytophagia</taxon>
        <taxon>Cytophagales</taxon>
        <taxon>Cyclobacteriaceae</taxon>
        <taxon>Echinicola</taxon>
    </lineage>
</organism>
<name>A0A918Q4D0_9BACT</name>
<dbReference type="RefSeq" id="WP_018475963.1">
    <property type="nucleotide sequence ID" value="NZ_BMWX01000004.1"/>
</dbReference>
<dbReference type="AlphaFoldDB" id="A0A918Q4D0"/>
<gene>
    <name evidence="1" type="ORF">GCM10007049_27550</name>
</gene>
<dbReference type="Proteomes" id="UP000619457">
    <property type="component" value="Unassembled WGS sequence"/>
</dbReference>
<evidence type="ECO:0000313" key="1">
    <source>
        <dbReference type="EMBL" id="GGZ32541.1"/>
    </source>
</evidence>
<dbReference type="EMBL" id="BMWX01000004">
    <property type="protein sequence ID" value="GGZ32541.1"/>
    <property type="molecule type" value="Genomic_DNA"/>
</dbReference>
<evidence type="ECO:0000313" key="2">
    <source>
        <dbReference type="Proteomes" id="UP000619457"/>
    </source>
</evidence>
<reference evidence="1" key="1">
    <citation type="journal article" date="2014" name="Int. J. Syst. Evol. Microbiol.">
        <title>Complete genome sequence of Corynebacterium casei LMG S-19264T (=DSM 44701T), isolated from a smear-ripened cheese.</title>
        <authorList>
            <consortium name="US DOE Joint Genome Institute (JGI-PGF)"/>
            <person name="Walter F."/>
            <person name="Albersmeier A."/>
            <person name="Kalinowski J."/>
            <person name="Ruckert C."/>
        </authorList>
    </citation>
    <scope>NUCLEOTIDE SEQUENCE</scope>
    <source>
        <strain evidence="1">KCTC 12368</strain>
    </source>
</reference>